<accession>A0ACB7VKG1</accession>
<comment type="caution">
    <text evidence="1">The sequence shown here is derived from an EMBL/GenBank/DDBJ whole genome shotgun (WGS) entry which is preliminary data.</text>
</comment>
<dbReference type="EMBL" id="CM037018">
    <property type="protein sequence ID" value="KAH7674540.1"/>
    <property type="molecule type" value="Genomic_DNA"/>
</dbReference>
<dbReference type="Proteomes" id="UP000827976">
    <property type="component" value="Chromosome 8"/>
</dbReference>
<protein>
    <submittedName>
        <fullName evidence="1">DNase I-like protein</fullName>
    </submittedName>
</protein>
<sequence>MNILAWNVRGLSRPAQWFLVRDFLMLYYAEVCYLQESKLVDLPHAIWRELGGPKLDCFAFVPARGLARGIVIGWNGSLFILKVVFFRQFCLSVEFICKRDNFRWPCTSVYGPKARFLKHAFWGEIRSSGCWTFLVSFAEILMPFSLSLTNYQVPPAWRMFGMPITL</sequence>
<name>A0ACB7VKG1_DIOAL</name>
<keyword evidence="2" id="KW-1185">Reference proteome</keyword>
<gene>
    <name evidence="1" type="ORF">IHE45_08G081000</name>
</gene>
<evidence type="ECO:0000313" key="2">
    <source>
        <dbReference type="Proteomes" id="UP000827976"/>
    </source>
</evidence>
<proteinExistence type="predicted"/>
<evidence type="ECO:0000313" key="1">
    <source>
        <dbReference type="EMBL" id="KAH7674540.1"/>
    </source>
</evidence>
<organism evidence="1 2">
    <name type="scientific">Dioscorea alata</name>
    <name type="common">Purple yam</name>
    <dbReference type="NCBI Taxonomy" id="55571"/>
    <lineage>
        <taxon>Eukaryota</taxon>
        <taxon>Viridiplantae</taxon>
        <taxon>Streptophyta</taxon>
        <taxon>Embryophyta</taxon>
        <taxon>Tracheophyta</taxon>
        <taxon>Spermatophyta</taxon>
        <taxon>Magnoliopsida</taxon>
        <taxon>Liliopsida</taxon>
        <taxon>Dioscoreales</taxon>
        <taxon>Dioscoreaceae</taxon>
        <taxon>Dioscorea</taxon>
    </lineage>
</organism>
<reference evidence="2" key="1">
    <citation type="journal article" date="2022" name="Nat. Commun.">
        <title>Chromosome evolution and the genetic basis of agronomically important traits in greater yam.</title>
        <authorList>
            <person name="Bredeson J.V."/>
            <person name="Lyons J.B."/>
            <person name="Oniyinde I.O."/>
            <person name="Okereke N.R."/>
            <person name="Kolade O."/>
            <person name="Nnabue I."/>
            <person name="Nwadili C.O."/>
            <person name="Hribova E."/>
            <person name="Parker M."/>
            <person name="Nwogha J."/>
            <person name="Shu S."/>
            <person name="Carlson J."/>
            <person name="Kariba R."/>
            <person name="Muthemba S."/>
            <person name="Knop K."/>
            <person name="Barton G.J."/>
            <person name="Sherwood A.V."/>
            <person name="Lopez-Montes A."/>
            <person name="Asiedu R."/>
            <person name="Jamnadass R."/>
            <person name="Muchugi A."/>
            <person name="Goodstein D."/>
            <person name="Egesi C.N."/>
            <person name="Featherston J."/>
            <person name="Asfaw A."/>
            <person name="Simpson G.G."/>
            <person name="Dolezel J."/>
            <person name="Hendre P.S."/>
            <person name="Van Deynze A."/>
            <person name="Kumar P.L."/>
            <person name="Obidiegwu J.E."/>
            <person name="Bhattacharjee R."/>
            <person name="Rokhsar D.S."/>
        </authorList>
    </citation>
    <scope>NUCLEOTIDE SEQUENCE [LARGE SCALE GENOMIC DNA]</scope>
    <source>
        <strain evidence="2">cv. TDa95/00328</strain>
    </source>
</reference>